<evidence type="ECO:0000313" key="4">
    <source>
        <dbReference type="Proteomes" id="UP000183200"/>
    </source>
</evidence>
<dbReference type="Proteomes" id="UP000183200">
    <property type="component" value="Unassembled WGS sequence"/>
</dbReference>
<evidence type="ECO:0000256" key="2">
    <source>
        <dbReference type="SAM" id="Phobius"/>
    </source>
</evidence>
<organism evidence="3 4">
    <name type="scientific">Pedobacter steynii</name>
    <dbReference type="NCBI Taxonomy" id="430522"/>
    <lineage>
        <taxon>Bacteria</taxon>
        <taxon>Pseudomonadati</taxon>
        <taxon>Bacteroidota</taxon>
        <taxon>Sphingobacteriia</taxon>
        <taxon>Sphingobacteriales</taxon>
        <taxon>Sphingobacteriaceae</taxon>
        <taxon>Pedobacter</taxon>
    </lineage>
</organism>
<dbReference type="AlphaFoldDB" id="A0A1H0AVS2"/>
<keyword evidence="1" id="KW-0175">Coiled coil</keyword>
<feature type="transmembrane region" description="Helical" evidence="2">
    <location>
        <begin position="6"/>
        <end position="27"/>
    </location>
</feature>
<evidence type="ECO:0000256" key="1">
    <source>
        <dbReference type="SAM" id="Coils"/>
    </source>
</evidence>
<reference evidence="4" key="1">
    <citation type="submission" date="2016-10" db="EMBL/GenBank/DDBJ databases">
        <authorList>
            <person name="Varghese N."/>
            <person name="Submissions S."/>
        </authorList>
    </citation>
    <scope>NUCLEOTIDE SEQUENCE [LARGE SCALE GENOMIC DNA]</scope>
    <source>
        <strain evidence="4">DSM 19110</strain>
    </source>
</reference>
<evidence type="ECO:0000313" key="3">
    <source>
        <dbReference type="EMBL" id="SDN37474.1"/>
    </source>
</evidence>
<protein>
    <submittedName>
        <fullName evidence="3">Uncharacterized protein</fullName>
    </submittedName>
</protein>
<gene>
    <name evidence="3" type="ORF">SAMN05421820_107217</name>
</gene>
<keyword evidence="2" id="KW-1133">Transmembrane helix</keyword>
<proteinExistence type="predicted"/>
<dbReference type="RefSeq" id="WP_074610414.1">
    <property type="nucleotide sequence ID" value="NZ_FNGY01000007.1"/>
</dbReference>
<feature type="coiled-coil region" evidence="1">
    <location>
        <begin position="58"/>
        <end position="85"/>
    </location>
</feature>
<feature type="transmembrane region" description="Helical" evidence="2">
    <location>
        <begin position="39"/>
        <end position="57"/>
    </location>
</feature>
<keyword evidence="2" id="KW-0812">Transmembrane</keyword>
<keyword evidence="4" id="KW-1185">Reference proteome</keyword>
<sequence>MTIAVFNIALGVLSAVVVILPFTGKVYDDRYKWFKKLTVKGWIVIISFIATIGVSYIKDIYTDELKQKEDEANKKLDNKNKLEIINALARYNLEYDSNQKVIIKLVKDPPKNKTAITYGNYPELAVCNISLETNTADSLFFDISFCVGHSTAYDLNLKSHMIINEYNKPLYLVPKSSNNLLIKGAKLSPKLKLTNNEGLIGSISNKNKLTVYFLLSGSYKSLDGKYFEYQELCRFSLENNSWGIVVEPYRANLIKYLRQNKININ</sequence>
<dbReference type="EMBL" id="FNGY01000007">
    <property type="protein sequence ID" value="SDN37474.1"/>
    <property type="molecule type" value="Genomic_DNA"/>
</dbReference>
<keyword evidence="2" id="KW-0472">Membrane</keyword>
<accession>A0A1H0AVS2</accession>
<name>A0A1H0AVS2_9SPHI</name>